<dbReference type="InterPro" id="IPR050807">
    <property type="entry name" value="TransReg_Diox_bact_type"/>
</dbReference>
<dbReference type="AlphaFoldDB" id="A0A2M9H9X6"/>
<protein>
    <submittedName>
        <fullName evidence="3">Transcriptional regulator</fullName>
    </submittedName>
</protein>
<evidence type="ECO:0000313" key="3">
    <source>
        <dbReference type="EMBL" id="PJM73609.1"/>
    </source>
</evidence>
<sequence>MPTRSFNNHLAHVRLESEAAKEIDEETRRLDAAVALMQARENAGLTQDELAEKSHISRTTINRIENGRISPSFRTLEALAQAMGKKLTIAFS</sequence>
<dbReference type="SUPFAM" id="SSF47413">
    <property type="entry name" value="lambda repressor-like DNA-binding domains"/>
    <property type="match status" value="1"/>
</dbReference>
<dbReference type="InterPro" id="IPR010982">
    <property type="entry name" value="Lambda_DNA-bd_dom_sf"/>
</dbReference>
<evidence type="ECO:0000256" key="1">
    <source>
        <dbReference type="ARBA" id="ARBA00023125"/>
    </source>
</evidence>
<dbReference type="OrthoDB" id="3197212at2"/>
<reference evidence="3 4" key="1">
    <citation type="submission" date="2017-10" db="EMBL/GenBank/DDBJ databases">
        <title>Draft genome sequences of strains TRE 1, TRE 9, TRE H and TRI 7, isolated from tamarins, belonging to four potential novel Bifidobacterium species.</title>
        <authorList>
            <person name="Mattarelli P."/>
            <person name="Modesto M."/>
            <person name="Puglisi E."/>
            <person name="Morelli L."/>
            <person name="Spezio C."/>
            <person name="Bonetti A."/>
            <person name="Sandri C."/>
        </authorList>
    </citation>
    <scope>NUCLEOTIDE SEQUENCE [LARGE SCALE GENOMIC DNA]</scope>
    <source>
        <strain evidence="4">TRE1</strain>
    </source>
</reference>
<dbReference type="GO" id="GO:0003700">
    <property type="term" value="F:DNA-binding transcription factor activity"/>
    <property type="evidence" value="ECO:0007669"/>
    <property type="project" value="TreeGrafter"/>
</dbReference>
<dbReference type="InterPro" id="IPR001387">
    <property type="entry name" value="Cro/C1-type_HTH"/>
</dbReference>
<comment type="caution">
    <text evidence="3">The sequence shown here is derived from an EMBL/GenBank/DDBJ whole genome shotgun (WGS) entry which is preliminary data.</text>
</comment>
<organism evidence="3 4">
    <name type="scientific">Bifidobacterium primatium</name>
    <dbReference type="NCBI Taxonomy" id="2045438"/>
    <lineage>
        <taxon>Bacteria</taxon>
        <taxon>Bacillati</taxon>
        <taxon>Actinomycetota</taxon>
        <taxon>Actinomycetes</taxon>
        <taxon>Bifidobacteriales</taxon>
        <taxon>Bifidobacteriaceae</taxon>
        <taxon>Bifidobacterium</taxon>
    </lineage>
</organism>
<dbReference type="Gene3D" id="1.10.260.40">
    <property type="entry name" value="lambda repressor-like DNA-binding domains"/>
    <property type="match status" value="1"/>
</dbReference>
<feature type="domain" description="HTH cro/C1-type" evidence="2">
    <location>
        <begin position="36"/>
        <end position="92"/>
    </location>
</feature>
<accession>A0A2M9H9X6</accession>
<dbReference type="GO" id="GO:0005829">
    <property type="term" value="C:cytosol"/>
    <property type="evidence" value="ECO:0007669"/>
    <property type="project" value="TreeGrafter"/>
</dbReference>
<gene>
    <name evidence="3" type="ORF">CS006_05850</name>
</gene>
<dbReference type="Pfam" id="PF01381">
    <property type="entry name" value="HTH_3"/>
    <property type="match status" value="1"/>
</dbReference>
<name>A0A2M9H9X6_9BIFI</name>
<dbReference type="PROSITE" id="PS50943">
    <property type="entry name" value="HTH_CROC1"/>
    <property type="match status" value="1"/>
</dbReference>
<dbReference type="SMART" id="SM00530">
    <property type="entry name" value="HTH_XRE"/>
    <property type="match status" value="1"/>
</dbReference>
<dbReference type="CDD" id="cd00093">
    <property type="entry name" value="HTH_XRE"/>
    <property type="match status" value="1"/>
</dbReference>
<dbReference type="GO" id="GO:0003677">
    <property type="term" value="F:DNA binding"/>
    <property type="evidence" value="ECO:0007669"/>
    <property type="project" value="UniProtKB-KW"/>
</dbReference>
<dbReference type="Proteomes" id="UP000229095">
    <property type="component" value="Unassembled WGS sequence"/>
</dbReference>
<proteinExistence type="predicted"/>
<dbReference type="PANTHER" id="PTHR46797">
    <property type="entry name" value="HTH-TYPE TRANSCRIPTIONAL REGULATOR"/>
    <property type="match status" value="1"/>
</dbReference>
<dbReference type="PANTHER" id="PTHR46797:SF1">
    <property type="entry name" value="METHYLPHOSPHONATE SYNTHASE"/>
    <property type="match status" value="1"/>
</dbReference>
<dbReference type="EMBL" id="PEBI01000002">
    <property type="protein sequence ID" value="PJM73609.1"/>
    <property type="molecule type" value="Genomic_DNA"/>
</dbReference>
<evidence type="ECO:0000259" key="2">
    <source>
        <dbReference type="PROSITE" id="PS50943"/>
    </source>
</evidence>
<keyword evidence="4" id="KW-1185">Reference proteome</keyword>
<evidence type="ECO:0000313" key="4">
    <source>
        <dbReference type="Proteomes" id="UP000229095"/>
    </source>
</evidence>
<keyword evidence="1" id="KW-0238">DNA-binding</keyword>